<dbReference type="OrthoDB" id="840072at2"/>
<name>A0A2W7RAC2_9BACT</name>
<dbReference type="Proteomes" id="UP000321927">
    <property type="component" value="Unassembled WGS sequence"/>
</dbReference>
<dbReference type="AlphaFoldDB" id="A0A2W7RAC2"/>
<sequence>MNKIKHQRKKSRKPLSEFEAISKMKNYFIIFTLLIFASCAEKNIDKIQYQEGNQILNVNNSNRHGETIEPVLMQSISPDTVEIGEQINIKVFLSQPGFKIVDASFDCEVSDFSLADTTNNKIIGCSKGLLVENDTVRIQFNVGGDFGK</sequence>
<dbReference type="Proteomes" id="UP000249115">
    <property type="component" value="Unassembled WGS sequence"/>
</dbReference>
<evidence type="ECO:0000313" key="3">
    <source>
        <dbReference type="Proteomes" id="UP000249115"/>
    </source>
</evidence>
<evidence type="ECO:0000313" key="1">
    <source>
        <dbReference type="EMBL" id="PZX56096.1"/>
    </source>
</evidence>
<reference evidence="2 4" key="2">
    <citation type="submission" date="2019-08" db="EMBL/GenBank/DDBJ databases">
        <title>Genome of Algoriphagus ratkowskyi IC026.</title>
        <authorList>
            <person name="Bowman J.P."/>
        </authorList>
    </citation>
    <scope>NUCLEOTIDE SEQUENCE [LARGE SCALE GENOMIC DNA]</scope>
    <source>
        <strain evidence="2 4">IC026</strain>
    </source>
</reference>
<comment type="caution">
    <text evidence="1">The sequence shown here is derived from an EMBL/GenBank/DDBJ whole genome shotgun (WGS) entry which is preliminary data.</text>
</comment>
<organism evidence="1 3">
    <name type="scientific">Algoriphagus ratkowskyi</name>
    <dbReference type="NCBI Taxonomy" id="57028"/>
    <lineage>
        <taxon>Bacteria</taxon>
        <taxon>Pseudomonadati</taxon>
        <taxon>Bacteroidota</taxon>
        <taxon>Cytophagia</taxon>
        <taxon>Cytophagales</taxon>
        <taxon>Cyclobacteriaceae</taxon>
        <taxon>Algoriphagus</taxon>
    </lineage>
</organism>
<evidence type="ECO:0000313" key="2">
    <source>
        <dbReference type="EMBL" id="TXD77104.1"/>
    </source>
</evidence>
<dbReference type="RefSeq" id="WP_143244211.1">
    <property type="nucleotide sequence ID" value="NZ_MSSV01000009.1"/>
</dbReference>
<dbReference type="EMBL" id="VORV01000008">
    <property type="protein sequence ID" value="TXD77104.1"/>
    <property type="molecule type" value="Genomic_DNA"/>
</dbReference>
<proteinExistence type="predicted"/>
<gene>
    <name evidence="2" type="ORF">ESW18_12425</name>
    <name evidence="1" type="ORF">LV84_02464</name>
</gene>
<accession>A0A2W7RAC2</accession>
<reference evidence="1 3" key="1">
    <citation type="submission" date="2018-06" db="EMBL/GenBank/DDBJ databases">
        <title>Genomic Encyclopedia of Archaeal and Bacterial Type Strains, Phase II (KMG-II): from individual species to whole genera.</title>
        <authorList>
            <person name="Goeker M."/>
        </authorList>
    </citation>
    <scope>NUCLEOTIDE SEQUENCE [LARGE SCALE GENOMIC DNA]</scope>
    <source>
        <strain evidence="1 3">DSM 22686</strain>
    </source>
</reference>
<dbReference type="EMBL" id="QKZU01000008">
    <property type="protein sequence ID" value="PZX56096.1"/>
    <property type="molecule type" value="Genomic_DNA"/>
</dbReference>
<keyword evidence="4" id="KW-1185">Reference proteome</keyword>
<evidence type="ECO:0000313" key="4">
    <source>
        <dbReference type="Proteomes" id="UP000321927"/>
    </source>
</evidence>
<protein>
    <submittedName>
        <fullName evidence="1">Uncharacterized protein</fullName>
    </submittedName>
</protein>